<protein>
    <recommendedName>
        <fullName evidence="5 6">Cell division protein FtsA</fullName>
    </recommendedName>
</protein>
<keyword evidence="3 5" id="KW-0472">Membrane</keyword>
<dbReference type="CDD" id="cd24048">
    <property type="entry name" value="ASKHA_NBD_FtsA"/>
    <property type="match status" value="1"/>
</dbReference>
<evidence type="ECO:0000259" key="7">
    <source>
        <dbReference type="SMART" id="SM00842"/>
    </source>
</evidence>
<dbReference type="NCBIfam" id="TIGR01174">
    <property type="entry name" value="ftsA"/>
    <property type="match status" value="1"/>
</dbReference>
<feature type="domain" description="SHS2" evidence="7">
    <location>
        <begin position="10"/>
        <end position="195"/>
    </location>
</feature>
<dbReference type="EMBL" id="JAHDYS010000008">
    <property type="protein sequence ID" value="MBT1072092.1"/>
    <property type="molecule type" value="Genomic_DNA"/>
</dbReference>
<dbReference type="Proteomes" id="UP000784128">
    <property type="component" value="Unassembled WGS sequence"/>
</dbReference>
<dbReference type="HAMAP" id="MF_02033">
    <property type="entry name" value="FtsA"/>
    <property type="match status" value="1"/>
</dbReference>
<dbReference type="SMART" id="SM00842">
    <property type="entry name" value="FtsA"/>
    <property type="match status" value="1"/>
</dbReference>
<organism evidence="8 9">
    <name type="scientific">Pelotalea chapellei</name>
    <dbReference type="NCBI Taxonomy" id="44671"/>
    <lineage>
        <taxon>Bacteria</taxon>
        <taxon>Pseudomonadati</taxon>
        <taxon>Thermodesulfobacteriota</taxon>
        <taxon>Desulfuromonadia</taxon>
        <taxon>Geobacterales</taxon>
        <taxon>Geobacteraceae</taxon>
        <taxon>Pelotalea</taxon>
    </lineage>
</organism>
<dbReference type="RefSeq" id="WP_214298625.1">
    <property type="nucleotide sequence ID" value="NZ_JAHDYS010000008.1"/>
</dbReference>
<comment type="subcellular location">
    <subcellularLocation>
        <location evidence="5">Cell membrane</location>
        <topology evidence="5">Peripheral membrane protein</topology>
        <orientation evidence="5">Cytoplasmic side</orientation>
    </subcellularLocation>
    <text evidence="5">Localizes to the Z ring in an FtsZ-dependent manner. Targeted to the membrane through a conserved C-terminal amphipathic helix.</text>
</comment>
<gene>
    <name evidence="5 8" type="primary">ftsA</name>
    <name evidence="8" type="ORF">KJB30_09880</name>
</gene>
<dbReference type="PIRSF" id="PIRSF003101">
    <property type="entry name" value="FtsA"/>
    <property type="match status" value="1"/>
</dbReference>
<dbReference type="PANTHER" id="PTHR32432">
    <property type="entry name" value="CELL DIVISION PROTEIN FTSA-RELATED"/>
    <property type="match status" value="1"/>
</dbReference>
<evidence type="ECO:0000256" key="4">
    <source>
        <dbReference type="ARBA" id="ARBA00023306"/>
    </source>
</evidence>
<name>A0ABS5U8T2_9BACT</name>
<keyword evidence="1 5" id="KW-1003">Cell membrane</keyword>
<dbReference type="Pfam" id="PF02491">
    <property type="entry name" value="SHS2_FTSA"/>
    <property type="match status" value="1"/>
</dbReference>
<evidence type="ECO:0000256" key="2">
    <source>
        <dbReference type="ARBA" id="ARBA00022618"/>
    </source>
</evidence>
<dbReference type="InterPro" id="IPR043129">
    <property type="entry name" value="ATPase_NBD"/>
</dbReference>
<comment type="caution">
    <text evidence="8">The sequence shown here is derived from an EMBL/GenBank/DDBJ whole genome shotgun (WGS) entry which is preliminary data.</text>
</comment>
<evidence type="ECO:0000256" key="1">
    <source>
        <dbReference type="ARBA" id="ARBA00022475"/>
    </source>
</evidence>
<comment type="function">
    <text evidence="5 6">Cell division protein that is involved in the assembly of the Z ring. May serve as a membrane anchor for the Z ring.</text>
</comment>
<evidence type="ECO:0000256" key="6">
    <source>
        <dbReference type="PIRNR" id="PIRNR003101"/>
    </source>
</evidence>
<evidence type="ECO:0000256" key="5">
    <source>
        <dbReference type="HAMAP-Rule" id="MF_02033"/>
    </source>
</evidence>
<dbReference type="SUPFAM" id="SSF53067">
    <property type="entry name" value="Actin-like ATPase domain"/>
    <property type="match status" value="2"/>
</dbReference>
<dbReference type="GO" id="GO:0051301">
    <property type="term" value="P:cell division"/>
    <property type="evidence" value="ECO:0007669"/>
    <property type="project" value="UniProtKB-KW"/>
</dbReference>
<dbReference type="InterPro" id="IPR020823">
    <property type="entry name" value="Cell_div_FtsA"/>
</dbReference>
<sequence>MSAAKKDNLIVGLDIGTTKICAIVGNVTEDGLDIVGIGTSPSSGLRKGVVINIESTVGAIRKAVEEAELMAGCEIKSVYAGIAGGHIKGTNSQGVIAIKNREVSQEDVRRVIDAAKAIAIPMDREVIHILPQEFIIDEQDGIREPLGMSGVRLEAKVHIVTGAVASAQNIVKSCNRSGLDVADIVLEQLASSEAVLSADEKELGVCLVDIGGGTTDVAIFSEGAIKYTSVIALGGNQLTNDIAVGLRTPFAEAEKIKQKYGCCLATLVGKEDKIEVPSVGGRKPRELSRNVLCEILGPRVEEIFALVNREIIKSGLEDTIASGVVITGGSSILEGMPELAEQIFNLPVRRGVPHRIGGLIDVVNSPVYATGVGLVVYGSKNAGGRPAGSEPQPIGDGFGAVFKRMKSWFREFF</sequence>
<dbReference type="Gene3D" id="3.30.420.40">
    <property type="match status" value="2"/>
</dbReference>
<evidence type="ECO:0000256" key="3">
    <source>
        <dbReference type="ARBA" id="ARBA00023136"/>
    </source>
</evidence>
<comment type="similarity">
    <text evidence="5 6">Belongs to the FtsA/MreB family.</text>
</comment>
<dbReference type="Pfam" id="PF14450">
    <property type="entry name" value="FtsA"/>
    <property type="match status" value="2"/>
</dbReference>
<proteinExistence type="inferred from homology"/>
<keyword evidence="9" id="KW-1185">Reference proteome</keyword>
<evidence type="ECO:0000313" key="8">
    <source>
        <dbReference type="EMBL" id="MBT1072092.1"/>
    </source>
</evidence>
<keyword evidence="4 5" id="KW-0131">Cell cycle</keyword>
<dbReference type="PANTHER" id="PTHR32432:SF4">
    <property type="entry name" value="CELL DIVISION PROTEIN FTSA"/>
    <property type="match status" value="1"/>
</dbReference>
<dbReference type="NCBIfam" id="NF007009">
    <property type="entry name" value="PRK09472.1"/>
    <property type="match status" value="1"/>
</dbReference>
<dbReference type="InterPro" id="IPR003494">
    <property type="entry name" value="SHS2_FtsA"/>
</dbReference>
<evidence type="ECO:0000313" key="9">
    <source>
        <dbReference type="Proteomes" id="UP000784128"/>
    </source>
</evidence>
<keyword evidence="2 5" id="KW-0132">Cell division</keyword>
<dbReference type="InterPro" id="IPR050696">
    <property type="entry name" value="FtsA/MreB"/>
</dbReference>
<reference evidence="8 9" key="1">
    <citation type="submission" date="2021-05" db="EMBL/GenBank/DDBJ databases">
        <title>The draft genome of Geobacter chapellei DSM 13688.</title>
        <authorList>
            <person name="Xu Z."/>
            <person name="Masuda Y."/>
            <person name="Itoh H."/>
            <person name="Senoo K."/>
        </authorList>
    </citation>
    <scope>NUCLEOTIDE SEQUENCE [LARGE SCALE GENOMIC DNA]</scope>
    <source>
        <strain evidence="8 9">DSM 13688</strain>
    </source>
</reference>
<comment type="subunit">
    <text evidence="5">Self-interacts. Interacts with FtsZ.</text>
</comment>
<accession>A0ABS5U8T2</accession>